<name>A0A1R4JFL9_9MICC</name>
<gene>
    <name evidence="3" type="ORF">FM125_08340</name>
</gene>
<keyword evidence="2" id="KW-0732">Signal</keyword>
<dbReference type="Gene3D" id="2.130.10.10">
    <property type="entry name" value="YVTN repeat-like/Quinoprotein amine dehydrogenase"/>
    <property type="match status" value="1"/>
</dbReference>
<evidence type="ECO:0000256" key="1">
    <source>
        <dbReference type="SAM" id="MobiDB-lite"/>
    </source>
</evidence>
<organism evidence="3 4">
    <name type="scientific">Micrococcus lylae</name>
    <dbReference type="NCBI Taxonomy" id="1273"/>
    <lineage>
        <taxon>Bacteria</taxon>
        <taxon>Bacillati</taxon>
        <taxon>Actinomycetota</taxon>
        <taxon>Actinomycetes</taxon>
        <taxon>Micrococcales</taxon>
        <taxon>Micrococcaceae</taxon>
        <taxon>Micrococcus</taxon>
    </lineage>
</organism>
<feature type="region of interest" description="Disordered" evidence="1">
    <location>
        <begin position="482"/>
        <end position="564"/>
    </location>
</feature>
<reference evidence="3 4" key="1">
    <citation type="submission" date="2017-02" db="EMBL/GenBank/DDBJ databases">
        <authorList>
            <person name="Peterson S.W."/>
        </authorList>
    </citation>
    <scope>NUCLEOTIDE SEQUENCE [LARGE SCALE GENOMIC DNA]</scope>
    <source>
        <strain evidence="3 4">2B3F</strain>
    </source>
</reference>
<dbReference type="AlphaFoldDB" id="A0A1R4JFL9"/>
<protein>
    <submittedName>
        <fullName evidence="3">Putative secreted protein</fullName>
    </submittedName>
</protein>
<evidence type="ECO:0000313" key="3">
    <source>
        <dbReference type="EMBL" id="SJN30981.1"/>
    </source>
</evidence>
<dbReference type="InterPro" id="IPR015943">
    <property type="entry name" value="WD40/YVTN_repeat-like_dom_sf"/>
</dbReference>
<dbReference type="SUPFAM" id="SSF50969">
    <property type="entry name" value="YVTN repeat-like/Quinoprotein amine dehydrogenase"/>
    <property type="match status" value="1"/>
</dbReference>
<feature type="region of interest" description="Disordered" evidence="1">
    <location>
        <begin position="47"/>
        <end position="93"/>
    </location>
</feature>
<dbReference type="RefSeq" id="WP_245829911.1">
    <property type="nucleotide sequence ID" value="NZ_FUKP01000057.1"/>
</dbReference>
<feature type="compositionally biased region" description="Low complexity" evidence="1">
    <location>
        <begin position="47"/>
        <end position="70"/>
    </location>
</feature>
<feature type="chain" id="PRO_5038633641" evidence="2">
    <location>
        <begin position="29"/>
        <end position="564"/>
    </location>
</feature>
<feature type="signal peptide" evidence="2">
    <location>
        <begin position="1"/>
        <end position="28"/>
    </location>
</feature>
<evidence type="ECO:0000313" key="4">
    <source>
        <dbReference type="Proteomes" id="UP000196230"/>
    </source>
</evidence>
<dbReference type="InterPro" id="IPR011044">
    <property type="entry name" value="Quino_amine_DH_bsu"/>
</dbReference>
<proteinExistence type="predicted"/>
<accession>A0A1R4JFL9</accession>
<dbReference type="Proteomes" id="UP000196230">
    <property type="component" value="Unassembled WGS sequence"/>
</dbReference>
<sequence length="564" mass="59613">MTKSSHLHALSSAVVAPTHRLKSFSAFAAAMAAAALALSACAGGDDASDADATASASQSASQGAEASGSKGAEESKDGEGAGDDVAAASSVDEADWVDPTAAKEVATVKPRILLSDDEGLTLLDAETGDVLKEQALAGFKRLSNAGNGKDVMVITEKGWEVFSTGIKKQAHGDHFHNYESEPGMTGVVFPGDHAGHVVTHNGKTNLFADGTGSINTFISDDLDKATPDLTPVTEDMTTDAAHHGVALELADGSVLTTEGNEDERHTVKVVDREGKEIAKTEDCPGVHGEAAAQQQDGKDVVVLGCENGPIVYRDGEFHKIDPGLEFQRSGNLAGSDDSSIVLGDYKVEKEPKEAVERTTKVALIDSVNDSMKVVDLGSSYWFRSLARGPEGEGVVLTYDGKLNVIDEESGEVVKRIDAIGEWEEKDDWQEPGPILKAAGDFAYVTDAENNKLVVIDLVKGEKVDEFELDGPVTEMAVVTGAPEAPASSEGDDHGHDHGEDSHDHGDHEGHDHGGHEGHDHGEDGHEHGDHDGHDHGDDEGHDHGHSDHDHDHDHDSEEDHGHDH</sequence>
<feature type="compositionally biased region" description="Basic and acidic residues" evidence="1">
    <location>
        <begin position="490"/>
        <end position="564"/>
    </location>
</feature>
<dbReference type="EMBL" id="FUKP01000057">
    <property type="protein sequence ID" value="SJN30981.1"/>
    <property type="molecule type" value="Genomic_DNA"/>
</dbReference>
<evidence type="ECO:0000256" key="2">
    <source>
        <dbReference type="SAM" id="SignalP"/>
    </source>
</evidence>